<comment type="caution">
    <text evidence="1">The sequence shown here is derived from an EMBL/GenBank/DDBJ whole genome shotgun (WGS) entry which is preliminary data.</text>
</comment>
<evidence type="ECO:0000313" key="2">
    <source>
        <dbReference type="Proteomes" id="UP000188268"/>
    </source>
</evidence>
<evidence type="ECO:0000313" key="1">
    <source>
        <dbReference type="EMBL" id="OMO80774.1"/>
    </source>
</evidence>
<dbReference type="Gramene" id="OMO80774">
    <property type="protein sequence ID" value="OMO80774"/>
    <property type="gene ID" value="CCACVL1_12767"/>
</dbReference>
<keyword evidence="2" id="KW-1185">Reference proteome</keyword>
<gene>
    <name evidence="1" type="ORF">CCACVL1_12767</name>
</gene>
<name>A0A1R3IDX7_COCAP</name>
<sequence>MSRYAIYRRCRSRVPVSLQITGRMFYPNKTRRVWHWDSGGLLAGS</sequence>
<proteinExistence type="predicted"/>
<protein>
    <submittedName>
        <fullName evidence="1">Uncharacterized protein</fullName>
    </submittedName>
</protein>
<reference evidence="1 2" key="1">
    <citation type="submission" date="2013-09" db="EMBL/GenBank/DDBJ databases">
        <title>Corchorus capsularis genome sequencing.</title>
        <authorList>
            <person name="Alam M."/>
            <person name="Haque M.S."/>
            <person name="Islam M.S."/>
            <person name="Emdad E.M."/>
            <person name="Islam M.M."/>
            <person name="Ahmed B."/>
            <person name="Halim A."/>
            <person name="Hossen Q.M.M."/>
            <person name="Hossain M.Z."/>
            <person name="Ahmed R."/>
            <person name="Khan M.M."/>
            <person name="Islam R."/>
            <person name="Rashid M.M."/>
            <person name="Khan S.A."/>
            <person name="Rahman M.S."/>
            <person name="Alam M."/>
        </authorList>
    </citation>
    <scope>NUCLEOTIDE SEQUENCE [LARGE SCALE GENOMIC DNA]</scope>
    <source>
        <strain evidence="2">cv. CVL-1</strain>
        <tissue evidence="1">Whole seedling</tissue>
    </source>
</reference>
<dbReference type="EMBL" id="AWWV01010254">
    <property type="protein sequence ID" value="OMO80774.1"/>
    <property type="molecule type" value="Genomic_DNA"/>
</dbReference>
<dbReference type="Proteomes" id="UP000188268">
    <property type="component" value="Unassembled WGS sequence"/>
</dbReference>
<accession>A0A1R3IDX7</accession>
<organism evidence="1 2">
    <name type="scientific">Corchorus capsularis</name>
    <name type="common">Jute</name>
    <dbReference type="NCBI Taxonomy" id="210143"/>
    <lineage>
        <taxon>Eukaryota</taxon>
        <taxon>Viridiplantae</taxon>
        <taxon>Streptophyta</taxon>
        <taxon>Embryophyta</taxon>
        <taxon>Tracheophyta</taxon>
        <taxon>Spermatophyta</taxon>
        <taxon>Magnoliopsida</taxon>
        <taxon>eudicotyledons</taxon>
        <taxon>Gunneridae</taxon>
        <taxon>Pentapetalae</taxon>
        <taxon>rosids</taxon>
        <taxon>malvids</taxon>
        <taxon>Malvales</taxon>
        <taxon>Malvaceae</taxon>
        <taxon>Grewioideae</taxon>
        <taxon>Apeibeae</taxon>
        <taxon>Corchorus</taxon>
    </lineage>
</organism>
<dbReference type="AlphaFoldDB" id="A0A1R3IDX7"/>